<dbReference type="AlphaFoldDB" id="A0A0F9DH50"/>
<feature type="transmembrane region" description="Helical" evidence="1">
    <location>
        <begin position="15"/>
        <end position="35"/>
    </location>
</feature>
<comment type="caution">
    <text evidence="2">The sequence shown here is derived from an EMBL/GenBank/DDBJ whole genome shotgun (WGS) entry which is preliminary data.</text>
</comment>
<dbReference type="EMBL" id="LAZR01039410">
    <property type="protein sequence ID" value="KKL17076.1"/>
    <property type="molecule type" value="Genomic_DNA"/>
</dbReference>
<protein>
    <submittedName>
        <fullName evidence="2">Uncharacterized protein</fullName>
    </submittedName>
</protein>
<feature type="non-terminal residue" evidence="2">
    <location>
        <position position="49"/>
    </location>
</feature>
<sequence length="49" mass="5184">MSTEGEASKRASRRGLFAAGLLGYLMGSFPTADLVSKYVTRRSSDAGVD</sequence>
<evidence type="ECO:0000313" key="2">
    <source>
        <dbReference type="EMBL" id="KKL17076.1"/>
    </source>
</evidence>
<keyword evidence="1" id="KW-0812">Transmembrane</keyword>
<gene>
    <name evidence="2" type="ORF">LCGC14_2489200</name>
</gene>
<proteinExistence type="predicted"/>
<keyword evidence="1" id="KW-0472">Membrane</keyword>
<organism evidence="2">
    <name type="scientific">marine sediment metagenome</name>
    <dbReference type="NCBI Taxonomy" id="412755"/>
    <lineage>
        <taxon>unclassified sequences</taxon>
        <taxon>metagenomes</taxon>
        <taxon>ecological metagenomes</taxon>
    </lineage>
</organism>
<keyword evidence="1" id="KW-1133">Transmembrane helix</keyword>
<evidence type="ECO:0000256" key="1">
    <source>
        <dbReference type="SAM" id="Phobius"/>
    </source>
</evidence>
<reference evidence="2" key="1">
    <citation type="journal article" date="2015" name="Nature">
        <title>Complex archaea that bridge the gap between prokaryotes and eukaryotes.</title>
        <authorList>
            <person name="Spang A."/>
            <person name="Saw J.H."/>
            <person name="Jorgensen S.L."/>
            <person name="Zaremba-Niedzwiedzka K."/>
            <person name="Martijn J."/>
            <person name="Lind A.E."/>
            <person name="van Eijk R."/>
            <person name="Schleper C."/>
            <person name="Guy L."/>
            <person name="Ettema T.J."/>
        </authorList>
    </citation>
    <scope>NUCLEOTIDE SEQUENCE</scope>
</reference>
<name>A0A0F9DH50_9ZZZZ</name>
<accession>A0A0F9DH50</accession>